<dbReference type="PANTHER" id="PTHR43547">
    <property type="entry name" value="TWO-COMPONENT HISTIDINE KINASE"/>
    <property type="match status" value="1"/>
</dbReference>
<keyword evidence="9 13" id="KW-1133">Transmembrane helix</keyword>
<dbReference type="Pfam" id="PF02518">
    <property type="entry name" value="HATPase_c"/>
    <property type="match status" value="1"/>
</dbReference>
<feature type="compositionally biased region" description="Basic and acidic residues" evidence="12">
    <location>
        <begin position="11"/>
        <end position="25"/>
    </location>
</feature>
<protein>
    <submittedName>
        <fullName evidence="15">Two-component system CitB family sensor kinase</fullName>
    </submittedName>
</protein>
<evidence type="ECO:0000256" key="10">
    <source>
        <dbReference type="ARBA" id="ARBA00023012"/>
    </source>
</evidence>
<dbReference type="RefSeq" id="WP_130411266.1">
    <property type="nucleotide sequence ID" value="NZ_SGWX01000001.1"/>
</dbReference>
<organism evidence="15 16">
    <name type="scientific">Xylanimonas ulmi</name>
    <dbReference type="NCBI Taxonomy" id="228973"/>
    <lineage>
        <taxon>Bacteria</taxon>
        <taxon>Bacillati</taxon>
        <taxon>Actinomycetota</taxon>
        <taxon>Actinomycetes</taxon>
        <taxon>Micrococcales</taxon>
        <taxon>Promicromonosporaceae</taxon>
        <taxon>Xylanimonas</taxon>
    </lineage>
</organism>
<evidence type="ECO:0000256" key="11">
    <source>
        <dbReference type="ARBA" id="ARBA00023136"/>
    </source>
</evidence>
<dbReference type="InterPro" id="IPR029151">
    <property type="entry name" value="Sensor-like_sf"/>
</dbReference>
<keyword evidence="5 13" id="KW-0812">Transmembrane</keyword>
<dbReference type="EMBL" id="SGWX01000001">
    <property type="protein sequence ID" value="RZS59817.1"/>
    <property type="molecule type" value="Genomic_DNA"/>
</dbReference>
<feature type="transmembrane region" description="Helical" evidence="13">
    <location>
        <begin position="29"/>
        <end position="55"/>
    </location>
</feature>
<keyword evidence="7 15" id="KW-0418">Kinase</keyword>
<evidence type="ECO:0000256" key="3">
    <source>
        <dbReference type="ARBA" id="ARBA00022553"/>
    </source>
</evidence>
<dbReference type="Gene3D" id="3.30.450.20">
    <property type="entry name" value="PAS domain"/>
    <property type="match status" value="2"/>
</dbReference>
<dbReference type="Proteomes" id="UP000293852">
    <property type="component" value="Unassembled WGS sequence"/>
</dbReference>
<evidence type="ECO:0000256" key="5">
    <source>
        <dbReference type="ARBA" id="ARBA00022692"/>
    </source>
</evidence>
<evidence type="ECO:0000256" key="7">
    <source>
        <dbReference type="ARBA" id="ARBA00022777"/>
    </source>
</evidence>
<sequence>MAPARTGARHHATDGAPLRERDSRERHSLGRLAGGVVAVALIAVVGVGVVLGYAAARAAAFDQARATVRSAALLLAQDRDVVDGALAPAPAAALRARAERARKTAGLDFVVVMAVDGTRWTHPDPERVGEPYIGSIAAAQAGGVVVEEHVGTLGPSVRAVAPVLGPSGRPIALVAAGTRVGAIHATVARRVAVLVAVGAAAVAAGTTVASLVHRRVDRQAHGLGPRAIVRTLAQHQALLGSVRAGYLLVGPDRRVELCNDEAGRLLGLDDVVGRRIADLSLEPGLAELIASGRRSAGQVHTAAGRTVIVTQVPARSDAHAPGWVTTIADHTDVVRMAGVISSQKTLIDALRARAHEADNRLHTAVLLVELGRDAQAVEFATGALELSREVAERLSAAVDDAALVALLLGKSAQAHEAGVELRFARRFAIPATHLPAEDLVVILGNLVDNAVEAACGAAEPRWVEVRAWVSDAPADAGPDGSTLVVEVADSGPGLPADAVARAFTRGWTTKSPAPQSPGERGIGLALVDSAVTRLRGSIEVRRERGATFAVRLPLRSAAPPVPAGKEARG</sequence>
<name>A0A4Q7LZI3_9MICO</name>
<dbReference type="AlphaFoldDB" id="A0A4Q7LZI3"/>
<comment type="subcellular location">
    <subcellularLocation>
        <location evidence="1">Cell membrane</location>
        <topology evidence="1">Multi-pass membrane protein</topology>
    </subcellularLocation>
</comment>
<keyword evidence="16" id="KW-1185">Reference proteome</keyword>
<dbReference type="OrthoDB" id="9792686at2"/>
<dbReference type="SUPFAM" id="SSF103190">
    <property type="entry name" value="Sensory domain-like"/>
    <property type="match status" value="1"/>
</dbReference>
<dbReference type="InterPro" id="IPR033463">
    <property type="entry name" value="sCache_3"/>
</dbReference>
<keyword evidence="11 13" id="KW-0472">Membrane</keyword>
<evidence type="ECO:0000256" key="6">
    <source>
        <dbReference type="ARBA" id="ARBA00022741"/>
    </source>
</evidence>
<feature type="region of interest" description="Disordered" evidence="12">
    <location>
        <begin position="1"/>
        <end position="25"/>
    </location>
</feature>
<dbReference type="SUPFAM" id="SSF55785">
    <property type="entry name" value="PYP-like sensor domain (PAS domain)"/>
    <property type="match status" value="1"/>
</dbReference>
<keyword evidence="10" id="KW-0902">Two-component regulatory system</keyword>
<dbReference type="InterPro" id="IPR036890">
    <property type="entry name" value="HATPase_C_sf"/>
</dbReference>
<proteinExistence type="predicted"/>
<dbReference type="PROSITE" id="PS50109">
    <property type="entry name" value="HIS_KIN"/>
    <property type="match status" value="1"/>
</dbReference>
<dbReference type="InterPro" id="IPR035965">
    <property type="entry name" value="PAS-like_dom_sf"/>
</dbReference>
<dbReference type="SUPFAM" id="SSF55874">
    <property type="entry name" value="ATPase domain of HSP90 chaperone/DNA topoisomerase II/histidine kinase"/>
    <property type="match status" value="1"/>
</dbReference>
<dbReference type="Pfam" id="PF17203">
    <property type="entry name" value="sCache_3_2"/>
    <property type="match status" value="1"/>
</dbReference>
<keyword evidence="4" id="KW-0808">Transferase</keyword>
<feature type="domain" description="Histidine kinase" evidence="14">
    <location>
        <begin position="439"/>
        <end position="556"/>
    </location>
</feature>
<evidence type="ECO:0000256" key="2">
    <source>
        <dbReference type="ARBA" id="ARBA00022475"/>
    </source>
</evidence>
<evidence type="ECO:0000256" key="8">
    <source>
        <dbReference type="ARBA" id="ARBA00022840"/>
    </source>
</evidence>
<accession>A0A4Q7LZI3</accession>
<keyword evidence="8" id="KW-0067">ATP-binding</keyword>
<evidence type="ECO:0000256" key="1">
    <source>
        <dbReference type="ARBA" id="ARBA00004651"/>
    </source>
</evidence>
<reference evidence="15 16" key="1">
    <citation type="submission" date="2019-02" db="EMBL/GenBank/DDBJ databases">
        <title>Sequencing the genomes of 1000 actinobacteria strains.</title>
        <authorList>
            <person name="Klenk H.-P."/>
        </authorList>
    </citation>
    <scope>NUCLEOTIDE SEQUENCE [LARGE SCALE GENOMIC DNA]</scope>
    <source>
        <strain evidence="15 16">DSM 16932</strain>
    </source>
</reference>
<dbReference type="InterPro" id="IPR005467">
    <property type="entry name" value="His_kinase_dom"/>
</dbReference>
<evidence type="ECO:0000313" key="15">
    <source>
        <dbReference type="EMBL" id="RZS59817.1"/>
    </source>
</evidence>
<dbReference type="Gene3D" id="3.30.565.10">
    <property type="entry name" value="Histidine kinase-like ATPase, C-terminal domain"/>
    <property type="match status" value="1"/>
</dbReference>
<evidence type="ECO:0000259" key="14">
    <source>
        <dbReference type="PROSITE" id="PS50109"/>
    </source>
</evidence>
<dbReference type="GO" id="GO:0000155">
    <property type="term" value="F:phosphorelay sensor kinase activity"/>
    <property type="evidence" value="ECO:0007669"/>
    <property type="project" value="TreeGrafter"/>
</dbReference>
<dbReference type="SMART" id="SM00387">
    <property type="entry name" value="HATPase_c"/>
    <property type="match status" value="1"/>
</dbReference>
<evidence type="ECO:0000256" key="4">
    <source>
        <dbReference type="ARBA" id="ARBA00022679"/>
    </source>
</evidence>
<keyword evidence="3" id="KW-0597">Phosphoprotein</keyword>
<keyword evidence="2" id="KW-1003">Cell membrane</keyword>
<keyword evidence="6" id="KW-0547">Nucleotide-binding</keyword>
<dbReference type="GO" id="GO:0005524">
    <property type="term" value="F:ATP binding"/>
    <property type="evidence" value="ECO:0007669"/>
    <property type="project" value="UniProtKB-KW"/>
</dbReference>
<comment type="caution">
    <text evidence="15">The sequence shown here is derived from an EMBL/GenBank/DDBJ whole genome shotgun (WGS) entry which is preliminary data.</text>
</comment>
<evidence type="ECO:0000256" key="9">
    <source>
        <dbReference type="ARBA" id="ARBA00022989"/>
    </source>
</evidence>
<dbReference type="PANTHER" id="PTHR43547:SF10">
    <property type="entry name" value="SENSOR HISTIDINE KINASE DCUS"/>
    <property type="match status" value="1"/>
</dbReference>
<dbReference type="GO" id="GO:0005886">
    <property type="term" value="C:plasma membrane"/>
    <property type="evidence" value="ECO:0007669"/>
    <property type="project" value="UniProtKB-SubCell"/>
</dbReference>
<evidence type="ECO:0000313" key="16">
    <source>
        <dbReference type="Proteomes" id="UP000293852"/>
    </source>
</evidence>
<evidence type="ECO:0000256" key="12">
    <source>
        <dbReference type="SAM" id="MobiDB-lite"/>
    </source>
</evidence>
<gene>
    <name evidence="15" type="ORF">EV386_0053</name>
</gene>
<dbReference type="InterPro" id="IPR003594">
    <property type="entry name" value="HATPase_dom"/>
</dbReference>
<evidence type="ECO:0000256" key="13">
    <source>
        <dbReference type="SAM" id="Phobius"/>
    </source>
</evidence>